<organism evidence="2 3">
    <name type="scientific">Methylomonas methanica</name>
    <dbReference type="NCBI Taxonomy" id="421"/>
    <lineage>
        <taxon>Bacteria</taxon>
        <taxon>Pseudomonadati</taxon>
        <taxon>Pseudomonadota</taxon>
        <taxon>Gammaproteobacteria</taxon>
        <taxon>Methylococcales</taxon>
        <taxon>Methylococcaceae</taxon>
        <taxon>Methylomonas</taxon>
    </lineage>
</organism>
<dbReference type="AlphaFoldDB" id="A0A177M718"/>
<dbReference type="EMBL" id="LUUG01000093">
    <property type="protein sequence ID" value="OAI01165.1"/>
    <property type="molecule type" value="Genomic_DNA"/>
</dbReference>
<dbReference type="OrthoDB" id="8687154at2"/>
<reference evidence="2 3" key="1">
    <citation type="submission" date="2016-03" db="EMBL/GenBank/DDBJ databases">
        <authorList>
            <person name="Ploux O."/>
        </authorList>
    </citation>
    <scope>NUCLEOTIDE SEQUENCE [LARGE SCALE GENOMIC DNA]</scope>
    <source>
        <strain evidence="2 3">R-45363</strain>
    </source>
</reference>
<comment type="caution">
    <text evidence="2">The sequence shown here is derived from an EMBL/GenBank/DDBJ whole genome shotgun (WGS) entry which is preliminary data.</text>
</comment>
<sequence length="124" mass="14473">MSELIAYLLEVFELFGPVTLRKMFGGYGVYHDGLMFALVADDTLYLKADAENVRYFDEQGLGQFEYHRDGKVAKLSYYQAPVEFMEEREQAAIWARRSYDAALRAQRKKRKSKTDTAKPWRDTL</sequence>
<feature type="domain" description="TfoX N-terminal" evidence="1">
    <location>
        <begin position="11"/>
        <end position="102"/>
    </location>
</feature>
<dbReference type="InterPro" id="IPR047525">
    <property type="entry name" value="TfoX-like"/>
</dbReference>
<evidence type="ECO:0000313" key="2">
    <source>
        <dbReference type="EMBL" id="OAI01165.1"/>
    </source>
</evidence>
<dbReference type="InterPro" id="IPR007076">
    <property type="entry name" value="TfoX_N"/>
</dbReference>
<evidence type="ECO:0000313" key="3">
    <source>
        <dbReference type="Proteomes" id="UP000078090"/>
    </source>
</evidence>
<dbReference type="PANTHER" id="PTHR36121">
    <property type="entry name" value="PROTEIN SXY"/>
    <property type="match status" value="1"/>
</dbReference>
<dbReference type="Pfam" id="PF04993">
    <property type="entry name" value="TfoX_N"/>
    <property type="match status" value="1"/>
</dbReference>
<dbReference type="Proteomes" id="UP000078090">
    <property type="component" value="Unassembled WGS sequence"/>
</dbReference>
<evidence type="ECO:0000259" key="1">
    <source>
        <dbReference type="Pfam" id="PF04993"/>
    </source>
</evidence>
<dbReference type="SUPFAM" id="SSF159894">
    <property type="entry name" value="YgaC/TfoX-N like"/>
    <property type="match status" value="1"/>
</dbReference>
<dbReference type="PANTHER" id="PTHR36121:SF1">
    <property type="entry name" value="PROTEIN SXY"/>
    <property type="match status" value="1"/>
</dbReference>
<dbReference type="Gene3D" id="3.30.1460.30">
    <property type="entry name" value="YgaC/TfoX-N like chaperone"/>
    <property type="match status" value="1"/>
</dbReference>
<protein>
    <submittedName>
        <fullName evidence="2">Transcriptional regulator</fullName>
    </submittedName>
</protein>
<gene>
    <name evidence="2" type="ORF">A1332_03780</name>
</gene>
<proteinExistence type="predicted"/>
<accession>A0A177M718</accession>
<name>A0A177M718_METMH</name>
<dbReference type="RefSeq" id="WP_064009703.1">
    <property type="nucleotide sequence ID" value="NZ_LUUG01000093.1"/>
</dbReference>